<evidence type="ECO:0000313" key="2">
    <source>
        <dbReference type="Proteomes" id="UP000257109"/>
    </source>
</evidence>
<comment type="caution">
    <text evidence="1">The sequence shown here is derived from an EMBL/GenBank/DDBJ whole genome shotgun (WGS) entry which is preliminary data.</text>
</comment>
<sequence length="344" mass="39299">MSLRAGRSSLLQNWLNSKVSPLSFLTSTTKNDGVTANSELPFPPPLLTLQPHFRLTFLHVELHRLRHLLQPRNHATRGARRRESYLLLLPLLLLEQRRQIETLRKRNYVKSIHRRLFHLLQVQFQFQFISSRSHHALRYWFFKPGRFHDLGNRDSGFRVRVKEPGPDIGLGAVVAFFPDDLRRDVRRRAACGVQQAVLPEVLRESAEAEVGDLEVAVLVEEEVLRFEVAVVDAAAVTEVDGGDELLEVESSHLFPEAAAGDLVEELPAADEFHGDVDLGFASHDFEEIHDVGVLHHVHRRDLPLDLLHHPYLHHFLFPHHLHRHALSALQVARVVHLREGAVAQ</sequence>
<dbReference type="OrthoDB" id="787149at2759"/>
<proteinExistence type="predicted"/>
<protein>
    <submittedName>
        <fullName evidence="1">Uncharacterized protein</fullName>
    </submittedName>
</protein>
<dbReference type="Proteomes" id="UP000257109">
    <property type="component" value="Unassembled WGS sequence"/>
</dbReference>
<name>A0A371F3G9_MUCPR</name>
<feature type="non-terminal residue" evidence="1">
    <location>
        <position position="1"/>
    </location>
</feature>
<dbReference type="EMBL" id="QJKJ01010767">
    <property type="protein sequence ID" value="RDX72785.1"/>
    <property type="molecule type" value="Genomic_DNA"/>
</dbReference>
<organism evidence="1 2">
    <name type="scientific">Mucuna pruriens</name>
    <name type="common">Velvet bean</name>
    <name type="synonym">Dolichos pruriens</name>
    <dbReference type="NCBI Taxonomy" id="157652"/>
    <lineage>
        <taxon>Eukaryota</taxon>
        <taxon>Viridiplantae</taxon>
        <taxon>Streptophyta</taxon>
        <taxon>Embryophyta</taxon>
        <taxon>Tracheophyta</taxon>
        <taxon>Spermatophyta</taxon>
        <taxon>Magnoliopsida</taxon>
        <taxon>eudicotyledons</taxon>
        <taxon>Gunneridae</taxon>
        <taxon>Pentapetalae</taxon>
        <taxon>rosids</taxon>
        <taxon>fabids</taxon>
        <taxon>Fabales</taxon>
        <taxon>Fabaceae</taxon>
        <taxon>Papilionoideae</taxon>
        <taxon>50 kb inversion clade</taxon>
        <taxon>NPAAA clade</taxon>
        <taxon>indigoferoid/millettioid clade</taxon>
        <taxon>Phaseoleae</taxon>
        <taxon>Mucuna</taxon>
    </lineage>
</organism>
<keyword evidence="2" id="KW-1185">Reference proteome</keyword>
<dbReference type="AlphaFoldDB" id="A0A371F3G9"/>
<gene>
    <name evidence="1" type="ORF">CR513_47675</name>
</gene>
<reference evidence="1" key="1">
    <citation type="submission" date="2018-05" db="EMBL/GenBank/DDBJ databases">
        <title>Draft genome of Mucuna pruriens seed.</title>
        <authorList>
            <person name="Nnadi N.E."/>
            <person name="Vos R."/>
            <person name="Hasami M.H."/>
            <person name="Devisetty U.K."/>
            <person name="Aguiy J.C."/>
        </authorList>
    </citation>
    <scope>NUCLEOTIDE SEQUENCE [LARGE SCALE GENOMIC DNA]</scope>
    <source>
        <strain evidence="1">JCA_2017</strain>
    </source>
</reference>
<accession>A0A371F3G9</accession>
<evidence type="ECO:0000313" key="1">
    <source>
        <dbReference type="EMBL" id="RDX72785.1"/>
    </source>
</evidence>